<keyword evidence="1" id="KW-0378">Hydrolase</keyword>
<gene>
    <name evidence="3" type="ORF">FNB79_10025</name>
</gene>
<dbReference type="GO" id="GO:0001681">
    <property type="term" value="F:sialate O-acetylesterase activity"/>
    <property type="evidence" value="ECO:0007669"/>
    <property type="project" value="InterPro"/>
</dbReference>
<dbReference type="PANTHER" id="PTHR22901:SF0">
    <property type="entry name" value="SIALATE O-ACETYLESTERASE"/>
    <property type="match status" value="1"/>
</dbReference>
<dbReference type="Gene3D" id="3.40.50.1110">
    <property type="entry name" value="SGNH hydrolase"/>
    <property type="match status" value="1"/>
</dbReference>
<evidence type="ECO:0000313" key="4">
    <source>
        <dbReference type="Proteomes" id="UP000319209"/>
    </source>
</evidence>
<accession>A0A516GRZ5</accession>
<reference evidence="3 4" key="1">
    <citation type="submission" date="2019-07" db="EMBL/GenBank/DDBJ databases">
        <title>Genome sequencing for Formosa sp. PS13.</title>
        <authorList>
            <person name="Park S.-J."/>
        </authorList>
    </citation>
    <scope>NUCLEOTIDE SEQUENCE [LARGE SCALE GENOMIC DNA]</scope>
    <source>
        <strain evidence="3 4">PS13</strain>
    </source>
</reference>
<dbReference type="KEGG" id="fop:FNB79_10025"/>
<dbReference type="EMBL" id="CP041637">
    <property type="protein sequence ID" value="QDO94289.1"/>
    <property type="molecule type" value="Genomic_DNA"/>
</dbReference>
<dbReference type="GO" id="GO:0005975">
    <property type="term" value="P:carbohydrate metabolic process"/>
    <property type="evidence" value="ECO:0007669"/>
    <property type="project" value="TreeGrafter"/>
</dbReference>
<evidence type="ECO:0000256" key="1">
    <source>
        <dbReference type="ARBA" id="ARBA00022801"/>
    </source>
</evidence>
<feature type="domain" description="Sialate O-acetylesterase" evidence="2">
    <location>
        <begin position="298"/>
        <end position="410"/>
    </location>
</feature>
<dbReference type="RefSeq" id="WP_143381174.1">
    <property type="nucleotide sequence ID" value="NZ_CP041637.1"/>
</dbReference>
<name>A0A516GRZ5_9FLAO</name>
<feature type="domain" description="Sialate O-acetylesterase" evidence="2">
    <location>
        <begin position="113"/>
        <end position="239"/>
    </location>
</feature>
<dbReference type="PANTHER" id="PTHR22901">
    <property type="entry name" value="SIALATE O-ACETYLESTERASE"/>
    <property type="match status" value="1"/>
</dbReference>
<dbReference type="InterPro" id="IPR036514">
    <property type="entry name" value="SGNH_hydro_sf"/>
</dbReference>
<dbReference type="Proteomes" id="UP000319209">
    <property type="component" value="Chromosome"/>
</dbReference>
<organism evidence="3 4">
    <name type="scientific">Formosa sediminum</name>
    <dbReference type="NCBI Taxonomy" id="2594004"/>
    <lineage>
        <taxon>Bacteria</taxon>
        <taxon>Pseudomonadati</taxon>
        <taxon>Bacteroidota</taxon>
        <taxon>Flavobacteriia</taxon>
        <taxon>Flavobacteriales</taxon>
        <taxon>Flavobacteriaceae</taxon>
        <taxon>Formosa</taxon>
    </lineage>
</organism>
<dbReference type="SUPFAM" id="SSF52266">
    <property type="entry name" value="SGNH hydrolase"/>
    <property type="match status" value="1"/>
</dbReference>
<dbReference type="AlphaFoldDB" id="A0A516GRZ5"/>
<dbReference type="Pfam" id="PF03629">
    <property type="entry name" value="SASA"/>
    <property type="match status" value="2"/>
</dbReference>
<dbReference type="InterPro" id="IPR005181">
    <property type="entry name" value="SASA"/>
</dbReference>
<dbReference type="InterPro" id="IPR039329">
    <property type="entry name" value="SIAE"/>
</dbReference>
<dbReference type="OrthoDB" id="9816001at2"/>
<proteinExistence type="predicted"/>
<keyword evidence="4" id="KW-1185">Reference proteome</keyword>
<evidence type="ECO:0000259" key="2">
    <source>
        <dbReference type="Pfam" id="PF03629"/>
    </source>
</evidence>
<sequence length="540" mass="60817">MNVFCNTIQFFKQYVLITLLVFSCTLVVNANVEVHALFSDGMVIQRDTEIPIWGWADANEIVTIESSWGASAQVITATDGTWRANLKTPEAGGPHKITVFSKNKIEINDVLSGDVWLCTGQSNMDFAMNKFVGDAREPQYQPLVEYIRNEVATANDDWIRHIEVPRAISLYKKKTNFKASWRRANPEEIGDITAAGYFFAKALRKQVNVPIGLLECAWGGTRVQPWISEETYLADKNMKDYFEASRAQSENKIAIMEADDYVDTDYNNKMKVWEDNGKKGKAPKPTQNPKDDMQLPATLYNGMISSIVPFAIKGAIWYQGESNAVYMPNQYEYYLTKMIKNWRDAWNQGEFPFYYAQLAACQRPNDKADKGWASVNNQLRKTLKVPNTGMAVLYDIGEAKDIHPHNKMDAGTRLALWALQNEYQVNVAAVSGPLYKSHTVNGKKIEVEFSEVAQGLMVGYKDLLEPTKAVKEALKWFEIKGENGAWKPAKAKIKSKSTIEVWGKGIKRPTAVRYAWSGNPEGANLYNKSGLPAAVFSTEE</sequence>
<evidence type="ECO:0000313" key="3">
    <source>
        <dbReference type="EMBL" id="QDO94289.1"/>
    </source>
</evidence>
<protein>
    <submittedName>
        <fullName evidence="3">Sialate O-acetylesterase</fullName>
    </submittedName>
</protein>